<accession>A0A9X4ANH4</accession>
<feature type="chain" id="PRO_5040746480" evidence="2">
    <location>
        <begin position="24"/>
        <end position="450"/>
    </location>
</feature>
<dbReference type="Pfam" id="PF01547">
    <property type="entry name" value="SBP_bac_1"/>
    <property type="match status" value="1"/>
</dbReference>
<keyword evidence="4" id="KW-1185">Reference proteome</keyword>
<dbReference type="InterPro" id="IPR006059">
    <property type="entry name" value="SBP"/>
</dbReference>
<dbReference type="Gene3D" id="3.40.190.10">
    <property type="entry name" value="Periplasmic binding protein-like II"/>
    <property type="match status" value="2"/>
</dbReference>
<protein>
    <submittedName>
        <fullName evidence="3">Sugar ABC transporter substrate-binding protein</fullName>
    </submittedName>
</protein>
<dbReference type="PANTHER" id="PTHR43649:SF12">
    <property type="entry name" value="DIACETYLCHITOBIOSE BINDING PROTEIN DASA"/>
    <property type="match status" value="1"/>
</dbReference>
<evidence type="ECO:0000256" key="1">
    <source>
        <dbReference type="SAM" id="MobiDB-lite"/>
    </source>
</evidence>
<feature type="compositionally biased region" description="Acidic residues" evidence="1">
    <location>
        <begin position="26"/>
        <end position="43"/>
    </location>
</feature>
<gene>
    <name evidence="3" type="ORF">NC797_08455</name>
</gene>
<evidence type="ECO:0000313" key="4">
    <source>
        <dbReference type="Proteomes" id="UP001145050"/>
    </source>
</evidence>
<dbReference type="InterPro" id="IPR050490">
    <property type="entry name" value="Bact_solute-bd_prot1"/>
</dbReference>
<dbReference type="PANTHER" id="PTHR43649">
    <property type="entry name" value="ARABINOSE-BINDING PROTEIN-RELATED"/>
    <property type="match status" value="1"/>
</dbReference>
<dbReference type="Proteomes" id="UP001145050">
    <property type="component" value="Unassembled WGS sequence"/>
</dbReference>
<dbReference type="CDD" id="cd13585">
    <property type="entry name" value="PBP2_TMBP_like"/>
    <property type="match status" value="1"/>
</dbReference>
<proteinExistence type="predicted"/>
<feature type="signal peptide" evidence="2">
    <location>
        <begin position="1"/>
        <end position="23"/>
    </location>
</feature>
<evidence type="ECO:0000313" key="3">
    <source>
        <dbReference type="EMBL" id="MDC3424540.1"/>
    </source>
</evidence>
<keyword evidence="2" id="KW-0732">Signal</keyword>
<feature type="compositionally biased region" description="Low complexity" evidence="1">
    <location>
        <begin position="44"/>
        <end position="62"/>
    </location>
</feature>
<name>A0A9X4ANH4_9BACI</name>
<comment type="caution">
    <text evidence="3">The sequence shown here is derived from an EMBL/GenBank/DDBJ whole genome shotgun (WGS) entry which is preliminary data.</text>
</comment>
<evidence type="ECO:0000256" key="2">
    <source>
        <dbReference type="SAM" id="SignalP"/>
    </source>
</evidence>
<dbReference type="AlphaFoldDB" id="A0A9X4ANH4"/>
<reference evidence="3" key="1">
    <citation type="submission" date="2022-06" db="EMBL/GenBank/DDBJ databases">
        <title>Aquibacillus sp. a new bacterium isolated from soil saline samples.</title>
        <authorList>
            <person name="Galisteo C."/>
            <person name="De La Haba R."/>
            <person name="Sanchez-Porro C."/>
            <person name="Ventosa A."/>
        </authorList>
    </citation>
    <scope>NUCLEOTIDE SEQUENCE</scope>
    <source>
        <strain evidence="3">3ASR75-11</strain>
    </source>
</reference>
<sequence length="450" mass="49150">MMNAKFLLMLVLGMMLITFTACSDGDETSAGDTEDTTTNEENTDNTGDNTGDTADTSGSSDELSGEVEFMTISLLPAFEDYLNGLKESFESEHPGVTVKINDVPYDQVEQLVLTKAASGDLPDVMNLNTDFVKKAGAKGALVNMDEAAADVKDTFFEGIWEAGSVNGSVYALPWYTTTSGLIYNPELLEKAGYDAPPATFEEAWEMSPTILEKTGAYGEVIMPEMHFQFPKNGIPFLNEDNTKAAFNTPEAVELWTKYKEYYDEGLYDIDILLNQVSMAELYAQEKVAWWYTGPQLFRQVKDLSPDVYEKSLAGPPLEGTAGKQHANPMNIAVSSTSKSKDAAVAFAKFVTNADNQLAFAKEAAVLPPVKEAIEDPFFAEGEDSEDATERGKFYAAQALDTAENMIPPVESVSGIYEAIHQAFQRVLLQDVDPADALTQAEQEVNSLLAE</sequence>
<dbReference type="PROSITE" id="PS51257">
    <property type="entry name" value="PROKAR_LIPOPROTEIN"/>
    <property type="match status" value="1"/>
</dbReference>
<feature type="region of interest" description="Disordered" evidence="1">
    <location>
        <begin position="26"/>
        <end position="62"/>
    </location>
</feature>
<organism evidence="3 4">
    <name type="scientific">Terrihalobacillus insolitus</name>
    <dbReference type="NCBI Taxonomy" id="2950438"/>
    <lineage>
        <taxon>Bacteria</taxon>
        <taxon>Bacillati</taxon>
        <taxon>Bacillota</taxon>
        <taxon>Bacilli</taxon>
        <taxon>Bacillales</taxon>
        <taxon>Bacillaceae</taxon>
        <taxon>Terrihalobacillus</taxon>
    </lineage>
</organism>
<dbReference type="EMBL" id="JAMQKB010000006">
    <property type="protein sequence ID" value="MDC3424540.1"/>
    <property type="molecule type" value="Genomic_DNA"/>
</dbReference>
<dbReference type="RefSeq" id="WP_272436357.1">
    <property type="nucleotide sequence ID" value="NZ_JAMQKB010000006.1"/>
</dbReference>
<dbReference type="SUPFAM" id="SSF53850">
    <property type="entry name" value="Periplasmic binding protein-like II"/>
    <property type="match status" value="1"/>
</dbReference>